<evidence type="ECO:0000256" key="1">
    <source>
        <dbReference type="SAM" id="MobiDB-lite"/>
    </source>
</evidence>
<accession>R0K9R2</accession>
<gene>
    <name evidence="2" type="ORF">Anapl_09384</name>
</gene>
<keyword evidence="3" id="KW-1185">Reference proteome</keyword>
<dbReference type="AlphaFoldDB" id="R0K9R2"/>
<organism evidence="2 3">
    <name type="scientific">Anas platyrhynchos</name>
    <name type="common">Mallard</name>
    <name type="synonym">Anas boschas</name>
    <dbReference type="NCBI Taxonomy" id="8839"/>
    <lineage>
        <taxon>Eukaryota</taxon>
        <taxon>Metazoa</taxon>
        <taxon>Chordata</taxon>
        <taxon>Craniata</taxon>
        <taxon>Vertebrata</taxon>
        <taxon>Euteleostomi</taxon>
        <taxon>Archelosauria</taxon>
        <taxon>Archosauria</taxon>
        <taxon>Dinosauria</taxon>
        <taxon>Saurischia</taxon>
        <taxon>Theropoda</taxon>
        <taxon>Coelurosauria</taxon>
        <taxon>Aves</taxon>
        <taxon>Neognathae</taxon>
        <taxon>Galloanserae</taxon>
        <taxon>Anseriformes</taxon>
        <taxon>Anatidae</taxon>
        <taxon>Anatinae</taxon>
        <taxon>Anas</taxon>
    </lineage>
</organism>
<proteinExistence type="predicted"/>
<dbReference type="Proteomes" id="UP000296049">
    <property type="component" value="Unassembled WGS sequence"/>
</dbReference>
<feature type="region of interest" description="Disordered" evidence="1">
    <location>
        <begin position="1"/>
        <end position="33"/>
    </location>
</feature>
<reference evidence="3" key="1">
    <citation type="journal article" date="2013" name="Nat. Genet.">
        <title>The duck genome and transcriptome provide insight into an avian influenza virus reservoir species.</title>
        <authorList>
            <person name="Huang Y."/>
            <person name="Li Y."/>
            <person name="Burt D.W."/>
            <person name="Chen H."/>
            <person name="Zhang Y."/>
            <person name="Qian W."/>
            <person name="Kim H."/>
            <person name="Gan S."/>
            <person name="Zhao Y."/>
            <person name="Li J."/>
            <person name="Yi K."/>
            <person name="Feng H."/>
            <person name="Zhu P."/>
            <person name="Li B."/>
            <person name="Liu Q."/>
            <person name="Fairley S."/>
            <person name="Magor K.E."/>
            <person name="Du Z."/>
            <person name="Hu X."/>
            <person name="Goodman L."/>
            <person name="Tafer H."/>
            <person name="Vignal A."/>
            <person name="Lee T."/>
            <person name="Kim K.W."/>
            <person name="Sheng Z."/>
            <person name="An Y."/>
            <person name="Searle S."/>
            <person name="Herrero J."/>
            <person name="Groenen M.A."/>
            <person name="Crooijmans R.P."/>
            <person name="Faraut T."/>
            <person name="Cai Q."/>
            <person name="Webster R.G."/>
            <person name="Aldridge J.R."/>
            <person name="Warren W.C."/>
            <person name="Bartschat S."/>
            <person name="Kehr S."/>
            <person name="Marz M."/>
            <person name="Stadler P.F."/>
            <person name="Smith J."/>
            <person name="Kraus R.H."/>
            <person name="Zhao Y."/>
            <person name="Ren L."/>
            <person name="Fei J."/>
            <person name="Morisson M."/>
            <person name="Kaiser P."/>
            <person name="Griffin D.K."/>
            <person name="Rao M."/>
            <person name="Pitel F."/>
            <person name="Wang J."/>
            <person name="Li N."/>
        </authorList>
    </citation>
    <scope>NUCLEOTIDE SEQUENCE [LARGE SCALE GENOMIC DNA]</scope>
</reference>
<sequence>MEQDPCGPAGHLAAKTGARQGNLPAEQPSGPPLFSLRTQRRCDLGASRDLGHPAVDEEAGVIPARSSRRLKYKKVKQRGTGARQLAVSSYGWEHPSQVTVEPYHPACTPRRRVPGTRKISKFTPKGGTDVCSSTLLLRGRRKLVFRQLRWCCGLTAQPAAPMTPDCHEFGRELRRPTLVQARAQSRWDWMCMGDTDPDFAARSGSV</sequence>
<name>R0K9R2_ANAPL</name>
<dbReference type="EMBL" id="KB742594">
    <property type="protein sequence ID" value="EOB06597.1"/>
    <property type="molecule type" value="Genomic_DNA"/>
</dbReference>
<protein>
    <submittedName>
        <fullName evidence="2">Uncharacterized protein</fullName>
    </submittedName>
</protein>
<evidence type="ECO:0000313" key="3">
    <source>
        <dbReference type="Proteomes" id="UP000296049"/>
    </source>
</evidence>
<evidence type="ECO:0000313" key="2">
    <source>
        <dbReference type="EMBL" id="EOB06597.1"/>
    </source>
</evidence>